<dbReference type="GO" id="GO:0005886">
    <property type="term" value="C:plasma membrane"/>
    <property type="evidence" value="ECO:0007669"/>
    <property type="project" value="UniProtKB-SubCell"/>
</dbReference>
<keyword evidence="5 8" id="KW-0812">Transmembrane</keyword>
<feature type="transmembrane region" description="Helical" evidence="8">
    <location>
        <begin position="257"/>
        <end position="277"/>
    </location>
</feature>
<feature type="transmembrane region" description="Helical" evidence="8">
    <location>
        <begin position="37"/>
        <end position="57"/>
    </location>
</feature>
<evidence type="ECO:0000256" key="5">
    <source>
        <dbReference type="ARBA" id="ARBA00022692"/>
    </source>
</evidence>
<feature type="transmembrane region" description="Helical" evidence="8">
    <location>
        <begin position="167"/>
        <end position="187"/>
    </location>
</feature>
<dbReference type="AlphaFoldDB" id="A0A2T1HPZ6"/>
<feature type="transmembrane region" description="Helical" evidence="8">
    <location>
        <begin position="99"/>
        <end position="118"/>
    </location>
</feature>
<dbReference type="GO" id="GO:0055085">
    <property type="term" value="P:transmembrane transport"/>
    <property type="evidence" value="ECO:0007669"/>
    <property type="project" value="InterPro"/>
</dbReference>
<evidence type="ECO:0000256" key="3">
    <source>
        <dbReference type="ARBA" id="ARBA00022448"/>
    </source>
</evidence>
<dbReference type="PANTHER" id="PTHR36838:SF3">
    <property type="entry name" value="TRANSPORTER AUXIN EFFLUX CARRIER EC FAMILY"/>
    <property type="match status" value="1"/>
</dbReference>
<sequence>MSSVASLALPFFGLIFLGFFCGKLLKYPEAGLQWMNFFIVYLALPGLFFKLISAAPLEQLSNWPFVLGTSASTFIAFALAFTVGLLTTGGDFRQSAVQGVAGGYANVGYMGPGLTLAALGQAAIVPTALIFVFDNILLFTLVPFLMALGGKGQMNLGQTAWYVVKRVVTHPFNIATAVAIAAAYAHFEPPAALDTMLTFLKNAAAPCALFTMGVTVALRPVRRLPIETPFLLVIKLIVHPLAVWVLLSWIGNFSREWMFTAVLMASLPPALNVFVIANQYKVYVERASTAILLGTLGSVLTVTALLVLMAENRIPYDLFP</sequence>
<keyword evidence="3" id="KW-0813">Transport</keyword>
<protein>
    <submittedName>
        <fullName evidence="9">Malonate transporter</fullName>
    </submittedName>
</protein>
<reference evidence="10" key="1">
    <citation type="submission" date="2018-03" db="EMBL/GenBank/DDBJ databases">
        <authorList>
            <person name="Sun L."/>
            <person name="Liu H."/>
            <person name="Chen W."/>
            <person name="Huang K."/>
            <person name="Liu W."/>
            <person name="Gao X."/>
        </authorList>
    </citation>
    <scope>NUCLEOTIDE SEQUENCE [LARGE SCALE GENOMIC DNA]</scope>
    <source>
        <strain evidence="10">SH9</strain>
    </source>
</reference>
<dbReference type="InterPro" id="IPR004776">
    <property type="entry name" value="Mem_transp_PIN-like"/>
</dbReference>
<comment type="caution">
    <text evidence="9">The sequence shown here is derived from an EMBL/GenBank/DDBJ whole genome shotgun (WGS) entry which is preliminary data.</text>
</comment>
<name>A0A2T1HPZ6_9HYPH</name>
<feature type="transmembrane region" description="Helical" evidence="8">
    <location>
        <begin position="124"/>
        <end position="146"/>
    </location>
</feature>
<comment type="subcellular location">
    <subcellularLocation>
        <location evidence="1">Cell membrane</location>
        <topology evidence="1">Multi-pass membrane protein</topology>
    </subcellularLocation>
</comment>
<feature type="transmembrane region" description="Helical" evidence="8">
    <location>
        <begin position="6"/>
        <end position="25"/>
    </location>
</feature>
<keyword evidence="6 8" id="KW-1133">Transmembrane helix</keyword>
<comment type="similarity">
    <text evidence="2">Belongs to the auxin efflux carrier (TC 2.A.69) family.</text>
</comment>
<dbReference type="Pfam" id="PF03547">
    <property type="entry name" value="Mem_trans"/>
    <property type="match status" value="1"/>
</dbReference>
<evidence type="ECO:0000313" key="10">
    <source>
        <dbReference type="Proteomes" id="UP000239772"/>
    </source>
</evidence>
<feature type="transmembrane region" description="Helical" evidence="8">
    <location>
        <begin position="289"/>
        <end position="310"/>
    </location>
</feature>
<organism evidence="9 10">
    <name type="scientific">Alsobacter soli</name>
    <dbReference type="NCBI Taxonomy" id="2109933"/>
    <lineage>
        <taxon>Bacteria</taxon>
        <taxon>Pseudomonadati</taxon>
        <taxon>Pseudomonadota</taxon>
        <taxon>Alphaproteobacteria</taxon>
        <taxon>Hyphomicrobiales</taxon>
        <taxon>Alsobacteraceae</taxon>
        <taxon>Alsobacter</taxon>
    </lineage>
</organism>
<evidence type="ECO:0000256" key="6">
    <source>
        <dbReference type="ARBA" id="ARBA00022989"/>
    </source>
</evidence>
<evidence type="ECO:0000256" key="8">
    <source>
        <dbReference type="SAM" id="Phobius"/>
    </source>
</evidence>
<evidence type="ECO:0000256" key="7">
    <source>
        <dbReference type="ARBA" id="ARBA00023136"/>
    </source>
</evidence>
<proteinExistence type="inferred from homology"/>
<feature type="transmembrane region" description="Helical" evidence="8">
    <location>
        <begin position="199"/>
        <end position="218"/>
    </location>
</feature>
<dbReference type="InterPro" id="IPR038770">
    <property type="entry name" value="Na+/solute_symporter_sf"/>
</dbReference>
<dbReference type="Proteomes" id="UP000239772">
    <property type="component" value="Unassembled WGS sequence"/>
</dbReference>
<evidence type="ECO:0000256" key="1">
    <source>
        <dbReference type="ARBA" id="ARBA00004651"/>
    </source>
</evidence>
<evidence type="ECO:0000256" key="4">
    <source>
        <dbReference type="ARBA" id="ARBA00022475"/>
    </source>
</evidence>
<keyword evidence="4" id="KW-1003">Cell membrane</keyword>
<keyword evidence="7 8" id="KW-0472">Membrane</keyword>
<gene>
    <name evidence="9" type="ORF">SLNSH_17915</name>
</gene>
<dbReference type="OrthoDB" id="7329340at2"/>
<dbReference type="RefSeq" id="WP_106338412.1">
    <property type="nucleotide sequence ID" value="NZ_PVZS01000022.1"/>
</dbReference>
<keyword evidence="10" id="KW-1185">Reference proteome</keyword>
<dbReference type="Gene3D" id="1.20.1530.20">
    <property type="match status" value="1"/>
</dbReference>
<evidence type="ECO:0000313" key="9">
    <source>
        <dbReference type="EMBL" id="PSC03687.1"/>
    </source>
</evidence>
<feature type="transmembrane region" description="Helical" evidence="8">
    <location>
        <begin position="230"/>
        <end position="251"/>
    </location>
</feature>
<accession>A0A2T1HPZ6</accession>
<feature type="transmembrane region" description="Helical" evidence="8">
    <location>
        <begin position="63"/>
        <end position="87"/>
    </location>
</feature>
<dbReference type="PANTHER" id="PTHR36838">
    <property type="entry name" value="AUXIN EFFLUX CARRIER FAMILY PROTEIN"/>
    <property type="match status" value="1"/>
</dbReference>
<evidence type="ECO:0000256" key="2">
    <source>
        <dbReference type="ARBA" id="ARBA00010145"/>
    </source>
</evidence>
<dbReference type="EMBL" id="PVZS01000022">
    <property type="protein sequence ID" value="PSC03687.1"/>
    <property type="molecule type" value="Genomic_DNA"/>
</dbReference>